<dbReference type="PROSITE" id="PS50011">
    <property type="entry name" value="PROTEIN_KINASE_DOM"/>
    <property type="match status" value="1"/>
</dbReference>
<evidence type="ECO:0000259" key="3">
    <source>
        <dbReference type="PROSITE" id="PS50011"/>
    </source>
</evidence>
<dbReference type="PANTHER" id="PTHR22967:SF65">
    <property type="entry name" value="SERINE_THREONINE-PROTEIN KINASE AKL1"/>
    <property type="match status" value="1"/>
</dbReference>
<dbReference type="OrthoDB" id="2018507at2759"/>
<dbReference type="STRING" id="29833.A0A1E5RZ33"/>
<dbReference type="InterPro" id="IPR008271">
    <property type="entry name" value="Ser/Thr_kinase_AS"/>
</dbReference>
<dbReference type="SMART" id="SM00220">
    <property type="entry name" value="S_TKc"/>
    <property type="match status" value="1"/>
</dbReference>
<keyword evidence="5" id="KW-1185">Reference proteome</keyword>
<feature type="compositionally biased region" description="Low complexity" evidence="2">
    <location>
        <begin position="596"/>
        <end position="612"/>
    </location>
</feature>
<dbReference type="GO" id="GO:0004674">
    <property type="term" value="F:protein serine/threonine kinase activity"/>
    <property type="evidence" value="ECO:0007669"/>
    <property type="project" value="TreeGrafter"/>
</dbReference>
<dbReference type="PANTHER" id="PTHR22967">
    <property type="entry name" value="SERINE/THREONINE PROTEIN KINASE"/>
    <property type="match status" value="1"/>
</dbReference>
<dbReference type="GO" id="GO:0000147">
    <property type="term" value="P:actin cortical patch assembly"/>
    <property type="evidence" value="ECO:0007669"/>
    <property type="project" value="TreeGrafter"/>
</dbReference>
<feature type="compositionally biased region" description="Basic and acidic residues" evidence="2">
    <location>
        <begin position="873"/>
        <end position="882"/>
    </location>
</feature>
<feature type="region of interest" description="Disordered" evidence="2">
    <location>
        <begin position="595"/>
        <end position="617"/>
    </location>
</feature>
<dbReference type="InterPro" id="IPR000719">
    <property type="entry name" value="Prot_kinase_dom"/>
</dbReference>
<dbReference type="Gene3D" id="1.10.510.10">
    <property type="entry name" value="Transferase(Phosphotransferase) domain 1"/>
    <property type="match status" value="1"/>
</dbReference>
<feature type="region of interest" description="Disordered" evidence="2">
    <location>
        <begin position="801"/>
        <end position="836"/>
    </location>
</feature>
<dbReference type="GO" id="GO:0007015">
    <property type="term" value="P:actin filament organization"/>
    <property type="evidence" value="ECO:0007669"/>
    <property type="project" value="TreeGrafter"/>
</dbReference>
<keyword evidence="4" id="KW-0808">Transferase</keyword>
<feature type="compositionally biased region" description="Polar residues" evidence="2">
    <location>
        <begin position="13"/>
        <end position="41"/>
    </location>
</feature>
<feature type="region of interest" description="Disordered" evidence="2">
    <location>
        <begin position="1"/>
        <end position="41"/>
    </location>
</feature>
<feature type="region of interest" description="Disordered" evidence="2">
    <location>
        <begin position="448"/>
        <end position="485"/>
    </location>
</feature>
<evidence type="ECO:0000313" key="4">
    <source>
        <dbReference type="EMBL" id="OEJ92086.1"/>
    </source>
</evidence>
<feature type="region of interest" description="Disordered" evidence="2">
    <location>
        <begin position="989"/>
        <end position="1015"/>
    </location>
</feature>
<dbReference type="GO" id="GO:0005524">
    <property type="term" value="F:ATP binding"/>
    <property type="evidence" value="ECO:0007669"/>
    <property type="project" value="InterPro"/>
</dbReference>
<dbReference type="GO" id="GO:0005737">
    <property type="term" value="C:cytoplasm"/>
    <property type="evidence" value="ECO:0007669"/>
    <property type="project" value="TreeGrafter"/>
</dbReference>
<feature type="region of interest" description="Disordered" evidence="2">
    <location>
        <begin position="855"/>
        <end position="943"/>
    </location>
</feature>
<feature type="compositionally biased region" description="Polar residues" evidence="2">
    <location>
        <begin position="458"/>
        <end position="475"/>
    </location>
</feature>
<feature type="compositionally biased region" description="Polar residues" evidence="2">
    <location>
        <begin position="918"/>
        <end position="938"/>
    </location>
</feature>
<keyword evidence="4" id="KW-0418">Kinase</keyword>
<protein>
    <submittedName>
        <fullName evidence="4">Serine/threonine-protein kinase AKL1</fullName>
    </submittedName>
</protein>
<feature type="compositionally biased region" description="Basic and acidic residues" evidence="2">
    <location>
        <begin position="821"/>
        <end position="836"/>
    </location>
</feature>
<dbReference type="InterPro" id="IPR011009">
    <property type="entry name" value="Kinase-like_dom_sf"/>
</dbReference>
<feature type="domain" description="Protein kinase" evidence="3">
    <location>
        <begin position="72"/>
        <end position="370"/>
    </location>
</feature>
<dbReference type="EMBL" id="LPNN01000002">
    <property type="protein sequence ID" value="OEJ92086.1"/>
    <property type="molecule type" value="Genomic_DNA"/>
</dbReference>
<evidence type="ECO:0000256" key="2">
    <source>
        <dbReference type="SAM" id="MobiDB-lite"/>
    </source>
</evidence>
<dbReference type="SUPFAM" id="SSF56112">
    <property type="entry name" value="Protein kinase-like (PK-like)"/>
    <property type="match status" value="1"/>
</dbReference>
<dbReference type="Proteomes" id="UP000095358">
    <property type="component" value="Unassembled WGS sequence"/>
</dbReference>
<dbReference type="AlphaFoldDB" id="A0A1E5RZ33"/>
<proteinExistence type="predicted"/>
<feature type="compositionally biased region" description="Basic residues" evidence="2">
    <location>
        <begin position="904"/>
        <end position="917"/>
    </location>
</feature>
<accession>A0A1E5RZ33</accession>
<dbReference type="PROSITE" id="PS00108">
    <property type="entry name" value="PROTEIN_KINASE_ST"/>
    <property type="match status" value="1"/>
</dbReference>
<feature type="compositionally biased region" description="Basic and acidic residues" evidence="2">
    <location>
        <begin position="476"/>
        <end position="485"/>
    </location>
</feature>
<dbReference type="VEuPathDB" id="FungiDB:AWRI3580_g724"/>
<evidence type="ECO:0000256" key="1">
    <source>
        <dbReference type="ARBA" id="ARBA00022741"/>
    </source>
</evidence>
<reference evidence="5" key="1">
    <citation type="journal article" date="2016" name="Genome Announc.">
        <title>Genome sequences of three species of Hanseniaspora isolated from spontaneous wine fermentations.</title>
        <authorList>
            <person name="Sternes P.R."/>
            <person name="Lee D."/>
            <person name="Kutyna D.R."/>
            <person name="Borneman A.R."/>
        </authorList>
    </citation>
    <scope>NUCLEOTIDE SEQUENCE [LARGE SCALE GENOMIC DNA]</scope>
    <source>
        <strain evidence="5">AWRI3580</strain>
    </source>
</reference>
<organism evidence="4 5">
    <name type="scientific">Hanseniaspora uvarum</name>
    <name type="common">Yeast</name>
    <name type="synonym">Kloeckera apiculata</name>
    <dbReference type="NCBI Taxonomy" id="29833"/>
    <lineage>
        <taxon>Eukaryota</taxon>
        <taxon>Fungi</taxon>
        <taxon>Dikarya</taxon>
        <taxon>Ascomycota</taxon>
        <taxon>Saccharomycotina</taxon>
        <taxon>Saccharomycetes</taxon>
        <taxon>Saccharomycodales</taxon>
        <taxon>Saccharomycodaceae</taxon>
        <taxon>Hanseniaspora</taxon>
    </lineage>
</organism>
<keyword evidence="1" id="KW-0547">Nucleotide-binding</keyword>
<comment type="caution">
    <text evidence="4">The sequence shown here is derived from an EMBL/GenBank/DDBJ whole genome shotgun (WGS) entry which is preliminary data.</text>
</comment>
<gene>
    <name evidence="4" type="ORF">AWRI3580_g724</name>
</gene>
<evidence type="ECO:0000313" key="5">
    <source>
        <dbReference type="Proteomes" id="UP000095358"/>
    </source>
</evidence>
<name>A0A1E5RZ33_HANUV</name>
<dbReference type="Pfam" id="PF00069">
    <property type="entry name" value="Pkinase"/>
    <property type="match status" value="1"/>
</dbReference>
<sequence length="1015" mass="115109">MEFNSKVLDPGKNGSSEGISRVQSNKSHNSNGYKSNNHSASNSIYNQQTKQHQPKLEKLVSGSILHVGNHVVEIMNYLAEGGFSQIYKCKFVSYLNEANVNGELLTTDDYICLKRVICQNQQSLSELQLEVEVMKKFNSCDRIVNFFDSIAKKKSAFDGSELPDDVHGIFDPNSYYEVFLLMELCPNNSLLEYMNDRLLTKLSETEILNIMYDTTKALFHMHSCGLIHKDIKIENVLVDKDWHFKLCDFGSTSKPYPIVSSPQDLAYLSQDIYVHTTPQYRSPEMIDLYKSLPIDEKSDIWALGIFLYKLLFYTTPFEMTGTFAALHSRYDIPVNNYSTKITNLIVIMLSENPSLRPNIYQVFVEVHTLLNGHNHPLPSGIIDIYQQGPYNFNKFSSYQSFVHNLQINLANSYQQKKLIDEYMYVNVFDIASKQPYNTGSYYANGMPPEQPKYHSETKSTTPEISNNSAQNVTDTSRSKSETFRSNGEKLFKVTKESKSDSFEDVAKDVAYIEDVNHQSVSENDGRKSISLFENEEDISKRFPSVDDLATELDNITENDLRKIETSKSSASSRGFANFDNLEKNTPITAQNLASASKSNVEISNSNKSNSNKDVGTPLKENISAKKYKSNNPFPKMNTSNAQESYKNKNFPLNDDFFAYSGSPVQKNLTNPTVEKEADSKNNNPYLNTYVTSNTKTGSSITTSSLHNNNGSQNMSPFLGANMGNIPITSLNRIDEHNYNTRNTSSKNNYQNGTVVRNGEKSGIASTTTTKDLIDFSDLDIEMNDYMKKAVIKNKLNDPSELKKKMKEESPIMSEDSSGYELRGEDSTYSTELEKSVRDPRIKNVLQLKYTDVDLDKEKEKEDNSSPQHQRGRKSLDFRRDIFTEDMDLNDSNESLSLSPDVEHRKKHSLLTSHHKRTSSNIGASGQKSVLNHEASNNDNRARRSFDFEREVMRASSKKEFDANKEDEYESVITDGKDKKALLTNKVKDAEKVSRSGSMTKQDKRKSIFGKFTKGF</sequence>